<dbReference type="SUPFAM" id="SSF53850">
    <property type="entry name" value="Periplasmic binding protein-like II"/>
    <property type="match status" value="1"/>
</dbReference>
<dbReference type="Proteomes" id="UP000034166">
    <property type="component" value="Unassembled WGS sequence"/>
</dbReference>
<evidence type="ECO:0000313" key="8">
    <source>
        <dbReference type="Proteomes" id="UP000034166"/>
    </source>
</evidence>
<evidence type="ECO:0008006" key="9">
    <source>
        <dbReference type="Google" id="ProtNLM"/>
    </source>
</evidence>
<proteinExistence type="inferred from homology"/>
<dbReference type="InterPro" id="IPR044084">
    <property type="entry name" value="AvModA-like_subst-bd"/>
</dbReference>
<keyword evidence="3 5" id="KW-0479">Metal-binding</keyword>
<evidence type="ECO:0000313" key="7">
    <source>
        <dbReference type="EMBL" id="KKK38696.1"/>
    </source>
</evidence>
<dbReference type="PIRSF" id="PIRSF004846">
    <property type="entry name" value="ModA"/>
    <property type="match status" value="1"/>
</dbReference>
<name>A0A0M2SYB1_9BACI</name>
<feature type="binding site" evidence="5">
    <location>
        <position position="62"/>
    </location>
    <ligand>
        <name>molybdate</name>
        <dbReference type="ChEBI" id="CHEBI:36264"/>
    </ligand>
</feature>
<dbReference type="EMBL" id="LAYY01000006">
    <property type="protein sequence ID" value="KKK38696.1"/>
    <property type="molecule type" value="Genomic_DNA"/>
</dbReference>
<keyword evidence="2 5" id="KW-0500">Molybdenum</keyword>
<feature type="chain" id="PRO_5005641908" description="Molybdenum ABC transporter substrate-binding protein" evidence="6">
    <location>
        <begin position="22"/>
        <end position="247"/>
    </location>
</feature>
<dbReference type="PATRIC" id="fig|1408103.3.peg.1529"/>
<dbReference type="Pfam" id="PF13531">
    <property type="entry name" value="SBP_bac_11"/>
    <property type="match status" value="1"/>
</dbReference>
<dbReference type="PROSITE" id="PS51257">
    <property type="entry name" value="PROKAR_LIPOPROTEIN"/>
    <property type="match status" value="1"/>
</dbReference>
<evidence type="ECO:0000256" key="6">
    <source>
        <dbReference type="SAM" id="SignalP"/>
    </source>
</evidence>
<feature type="binding site" evidence="5">
    <location>
        <position position="167"/>
    </location>
    <ligand>
        <name>molybdate</name>
        <dbReference type="ChEBI" id="CHEBI:36264"/>
    </ligand>
</feature>
<evidence type="ECO:0000256" key="1">
    <source>
        <dbReference type="ARBA" id="ARBA00009175"/>
    </source>
</evidence>
<keyword evidence="8" id="KW-1185">Reference proteome</keyword>
<comment type="similarity">
    <text evidence="1">Belongs to the bacterial solute-binding protein ModA family.</text>
</comment>
<evidence type="ECO:0000256" key="4">
    <source>
        <dbReference type="ARBA" id="ARBA00022729"/>
    </source>
</evidence>
<gene>
    <name evidence="7" type="ORF">WQ57_06805</name>
</gene>
<protein>
    <recommendedName>
        <fullName evidence="9">Molybdenum ABC transporter substrate-binding protein</fullName>
    </recommendedName>
</protein>
<evidence type="ECO:0000256" key="2">
    <source>
        <dbReference type="ARBA" id="ARBA00022505"/>
    </source>
</evidence>
<keyword evidence="4 6" id="KW-0732">Signal</keyword>
<dbReference type="GO" id="GO:0046872">
    <property type="term" value="F:metal ion binding"/>
    <property type="evidence" value="ECO:0007669"/>
    <property type="project" value="UniProtKB-KW"/>
</dbReference>
<dbReference type="InterPro" id="IPR005950">
    <property type="entry name" value="ModA"/>
</dbReference>
<dbReference type="GO" id="GO:0015689">
    <property type="term" value="P:molybdate ion transport"/>
    <property type="evidence" value="ECO:0007669"/>
    <property type="project" value="InterPro"/>
</dbReference>
<dbReference type="OrthoDB" id="9785015at2"/>
<reference evidence="7 8" key="1">
    <citation type="submission" date="2015-04" db="EMBL/GenBank/DDBJ databases">
        <title>Taxonomic description and genome sequence of Bacillus campisalis sp. nov., a novel member of the genus Bacillus isolated from solar saltern.</title>
        <authorList>
            <person name="Mathan Kumar R."/>
            <person name="Kaur G."/>
            <person name="Kumar A."/>
            <person name="Singh N.K."/>
            <person name="Kaur N."/>
            <person name="Kumar N."/>
            <person name="Mayilraj S."/>
        </authorList>
    </citation>
    <scope>NUCLEOTIDE SEQUENCE [LARGE SCALE GENOMIC DNA]</scope>
    <source>
        <strain evidence="7 8">SA2-6</strain>
    </source>
</reference>
<accession>A0A0M2SYB1</accession>
<dbReference type="InterPro" id="IPR050682">
    <property type="entry name" value="ModA/WtpA"/>
</dbReference>
<dbReference type="GO" id="GO:0030973">
    <property type="term" value="F:molybdate ion binding"/>
    <property type="evidence" value="ECO:0007669"/>
    <property type="project" value="InterPro"/>
</dbReference>
<feature type="signal peptide" evidence="6">
    <location>
        <begin position="1"/>
        <end position="21"/>
    </location>
</feature>
<evidence type="ECO:0000256" key="5">
    <source>
        <dbReference type="PIRSR" id="PIRSR004846-1"/>
    </source>
</evidence>
<comment type="caution">
    <text evidence="7">The sequence shown here is derived from an EMBL/GenBank/DDBJ whole genome shotgun (WGS) entry which is preliminary data.</text>
</comment>
<sequence length="247" mass="27278">MRKMLVICASLMLLLSGCANGTSENQTIYIAAASDLTHALTEIGEGFTDKTGVKVEFTFGSTGLLTQQIKKGAPFDLFAAAHESYIEDLIETGAVLPDSKEYYAIGRVVMMGKSKKLDKEYLLSPEVKTITIANPEHAPYGKAAKEALQTWEIWEEIQPKLVFAENIRQAYQQVESGNADVGIVALALMPGSDFSHELIDDSTHEPIVQALGIPSQTEKEEYSRQFSEYMLSEEGQEVLRKYGFDLP</sequence>
<dbReference type="PANTHER" id="PTHR30632:SF14">
    <property type="entry name" value="TUNGSTATE_MOLYBDATE_CHROMATE-BINDING PROTEIN MODA"/>
    <property type="match status" value="1"/>
</dbReference>
<dbReference type="RefSeq" id="WP_046522999.1">
    <property type="nucleotide sequence ID" value="NZ_LAYY01000006.1"/>
</dbReference>
<dbReference type="PANTHER" id="PTHR30632">
    <property type="entry name" value="MOLYBDATE-BINDING PERIPLASMIC PROTEIN"/>
    <property type="match status" value="1"/>
</dbReference>
<dbReference type="NCBIfam" id="TIGR01256">
    <property type="entry name" value="modA"/>
    <property type="match status" value="1"/>
</dbReference>
<dbReference type="CDD" id="cd13539">
    <property type="entry name" value="PBP2_AvModA"/>
    <property type="match status" value="1"/>
</dbReference>
<dbReference type="GO" id="GO:1901359">
    <property type="term" value="F:tungstate binding"/>
    <property type="evidence" value="ECO:0007669"/>
    <property type="project" value="UniProtKB-ARBA"/>
</dbReference>
<evidence type="ECO:0000256" key="3">
    <source>
        <dbReference type="ARBA" id="ARBA00022723"/>
    </source>
</evidence>
<dbReference type="AlphaFoldDB" id="A0A0M2SYB1"/>
<dbReference type="Gene3D" id="3.40.190.10">
    <property type="entry name" value="Periplasmic binding protein-like II"/>
    <property type="match status" value="2"/>
</dbReference>
<dbReference type="FunFam" id="3.40.190.10:FF:000035">
    <property type="entry name" value="Molybdate ABC transporter substrate-binding protein"/>
    <property type="match status" value="1"/>
</dbReference>
<organism evidence="7 8">
    <name type="scientific">Mesobacillus campisalis</name>
    <dbReference type="NCBI Taxonomy" id="1408103"/>
    <lineage>
        <taxon>Bacteria</taxon>
        <taxon>Bacillati</taxon>
        <taxon>Bacillota</taxon>
        <taxon>Bacilli</taxon>
        <taxon>Bacillales</taxon>
        <taxon>Bacillaceae</taxon>
        <taxon>Mesobacillus</taxon>
    </lineage>
</organism>